<accession>A0A6C2UD56</accession>
<protein>
    <recommendedName>
        <fullName evidence="5">PEP-CTERM protein-sorting domain-containing protein</fullName>
    </recommendedName>
</protein>
<dbReference type="InterPro" id="IPR013424">
    <property type="entry name" value="Ice-binding_C"/>
</dbReference>
<dbReference type="EMBL" id="CAAHFG010000005">
    <property type="protein sequence ID" value="VGO17783.1"/>
    <property type="molecule type" value="Genomic_DNA"/>
</dbReference>
<dbReference type="AlphaFoldDB" id="A0A6C2UD56"/>
<evidence type="ECO:0000313" key="3">
    <source>
        <dbReference type="EMBL" id="VGO17783.1"/>
    </source>
</evidence>
<feature type="signal peptide" evidence="2">
    <location>
        <begin position="1"/>
        <end position="21"/>
    </location>
</feature>
<dbReference type="NCBIfam" id="TIGR02595">
    <property type="entry name" value="PEP_CTERM"/>
    <property type="match status" value="1"/>
</dbReference>
<feature type="transmembrane region" description="Helical" evidence="1">
    <location>
        <begin position="236"/>
        <end position="256"/>
    </location>
</feature>
<keyword evidence="1" id="KW-0472">Membrane</keyword>
<evidence type="ECO:0000256" key="2">
    <source>
        <dbReference type="SAM" id="SignalP"/>
    </source>
</evidence>
<dbReference type="RefSeq" id="WP_136083250.1">
    <property type="nucleotide sequence ID" value="NZ_CAAHFG010000005.1"/>
</dbReference>
<reference evidence="3 4" key="1">
    <citation type="submission" date="2019-04" db="EMBL/GenBank/DDBJ databases">
        <authorList>
            <person name="Van Vliet M D."/>
        </authorList>
    </citation>
    <scope>NUCLEOTIDE SEQUENCE [LARGE SCALE GENOMIC DNA]</scope>
    <source>
        <strain evidence="3 4">F1</strain>
    </source>
</reference>
<gene>
    <name evidence="3" type="ORF">PDESU_06385</name>
</gene>
<dbReference type="Proteomes" id="UP000366872">
    <property type="component" value="Unassembled WGS sequence"/>
</dbReference>
<proteinExistence type="predicted"/>
<evidence type="ECO:0000256" key="1">
    <source>
        <dbReference type="SAM" id="Phobius"/>
    </source>
</evidence>
<evidence type="ECO:0008006" key="5">
    <source>
        <dbReference type="Google" id="ProtNLM"/>
    </source>
</evidence>
<feature type="chain" id="PRO_5025687437" description="PEP-CTERM protein-sorting domain-containing protein" evidence="2">
    <location>
        <begin position="22"/>
        <end position="262"/>
    </location>
</feature>
<keyword evidence="1" id="KW-1133">Transmembrane helix</keyword>
<evidence type="ECO:0000313" key="4">
    <source>
        <dbReference type="Proteomes" id="UP000366872"/>
    </source>
</evidence>
<keyword evidence="2" id="KW-0732">Signal</keyword>
<keyword evidence="4" id="KW-1185">Reference proteome</keyword>
<sequence>MKMKKQIVLLAMSAAMLSAQAVVIDFTDNSAYPVGNRLHDHSDWWSHGAGAAESVTNTASGALVSGNADAAWDSYRYLGEVYTPDIGDTITSSIDFTFNLTGGNGWAEVINTGIRSSANDNLIANFSRAGNGNGPTSEFSLEFGGGETIFYGSDLGFTGLNQASALLTLTYAMTKTADDTWDGTATIFSAATLFTTNRTVTGINFADTASNYGVWGTGREDGAIGLNSRTVSEFTVIPEPATLGLVVAVGTGVLFIRRRFML</sequence>
<organism evidence="3 4">
    <name type="scientific">Pontiella desulfatans</name>
    <dbReference type="NCBI Taxonomy" id="2750659"/>
    <lineage>
        <taxon>Bacteria</taxon>
        <taxon>Pseudomonadati</taxon>
        <taxon>Kiritimatiellota</taxon>
        <taxon>Kiritimatiellia</taxon>
        <taxon>Kiritimatiellales</taxon>
        <taxon>Pontiellaceae</taxon>
        <taxon>Pontiella</taxon>
    </lineage>
</organism>
<name>A0A6C2UD56_PONDE</name>
<keyword evidence="1" id="KW-0812">Transmembrane</keyword>